<feature type="domain" description="SpoVT-AbrB" evidence="2">
    <location>
        <begin position="7"/>
        <end position="50"/>
    </location>
</feature>
<dbReference type="AlphaFoldDB" id="A0A1D9P0E6"/>
<dbReference type="Proteomes" id="UP000179284">
    <property type="component" value="Chromosome I"/>
</dbReference>
<accession>A0A1D9P0E6</accession>
<dbReference type="RefSeq" id="WP_035783510.1">
    <property type="nucleotide sequence ID" value="NZ_CP017831.1"/>
</dbReference>
<proteinExistence type="predicted"/>
<dbReference type="KEGG" id="bhu:bhn_I0927"/>
<reference evidence="4" key="1">
    <citation type="submission" date="2016-10" db="EMBL/GenBank/DDBJ databases">
        <title>The complete genome sequence of the rumen bacterium Butyrivibrio hungatei MB2003.</title>
        <authorList>
            <person name="Palevich N."/>
            <person name="Kelly W.J."/>
            <person name="Leahy S.C."/>
            <person name="Altermann E."/>
            <person name="Rakonjac J."/>
            <person name="Attwood G.T."/>
        </authorList>
    </citation>
    <scope>NUCLEOTIDE SEQUENCE [LARGE SCALE GENOMIC DNA]</scope>
    <source>
        <strain evidence="4">MB2003</strain>
    </source>
</reference>
<evidence type="ECO:0000313" key="3">
    <source>
        <dbReference type="EMBL" id="AOZ95961.1"/>
    </source>
</evidence>
<evidence type="ECO:0000259" key="2">
    <source>
        <dbReference type="PROSITE" id="PS51740"/>
    </source>
</evidence>
<sequence>MIAEMNKKIISISSKRQLTIPGAFYAKLGFEDKAECIIRDNELVIRPARIDSNGEFAEEILSDLIKEGYSGQALLKEFKNRQAKVRPAVKKMLDDAHKMATGELESMSYDDVFGEEE</sequence>
<keyword evidence="4" id="KW-1185">Reference proteome</keyword>
<evidence type="ECO:0000313" key="4">
    <source>
        <dbReference type="Proteomes" id="UP000179284"/>
    </source>
</evidence>
<evidence type="ECO:0000256" key="1">
    <source>
        <dbReference type="PROSITE-ProRule" id="PRU01076"/>
    </source>
</evidence>
<gene>
    <name evidence="3" type="ORF">bhn_I0927</name>
</gene>
<organism evidence="3 4">
    <name type="scientific">Butyrivibrio hungatei</name>
    <dbReference type="NCBI Taxonomy" id="185008"/>
    <lineage>
        <taxon>Bacteria</taxon>
        <taxon>Bacillati</taxon>
        <taxon>Bacillota</taxon>
        <taxon>Clostridia</taxon>
        <taxon>Lachnospirales</taxon>
        <taxon>Lachnospiraceae</taxon>
        <taxon>Butyrivibrio</taxon>
    </lineage>
</organism>
<dbReference type="InterPro" id="IPR007159">
    <property type="entry name" value="SpoVT-AbrB_dom"/>
</dbReference>
<protein>
    <submittedName>
        <fullName evidence="3">AbrB family transcriptional regulator</fullName>
    </submittedName>
</protein>
<name>A0A1D9P0E6_9FIRM</name>
<dbReference type="InterPro" id="IPR037914">
    <property type="entry name" value="SpoVT-AbrB_sf"/>
</dbReference>
<dbReference type="EMBL" id="CP017831">
    <property type="protein sequence ID" value="AOZ95961.1"/>
    <property type="molecule type" value="Genomic_DNA"/>
</dbReference>
<dbReference type="OrthoDB" id="71707at2"/>
<dbReference type="GO" id="GO:0003677">
    <property type="term" value="F:DNA binding"/>
    <property type="evidence" value="ECO:0007669"/>
    <property type="project" value="UniProtKB-UniRule"/>
</dbReference>
<dbReference type="SUPFAM" id="SSF89447">
    <property type="entry name" value="AbrB/MazE/MraZ-like"/>
    <property type="match status" value="1"/>
</dbReference>
<keyword evidence="1" id="KW-0238">DNA-binding</keyword>
<dbReference type="PROSITE" id="PS51740">
    <property type="entry name" value="SPOVT_ABRB"/>
    <property type="match status" value="1"/>
</dbReference>